<name>A0A0F9J0A1_9ZZZZ</name>
<dbReference type="EMBL" id="LAZR01017706">
    <property type="protein sequence ID" value="KKL99315.1"/>
    <property type="molecule type" value="Genomic_DNA"/>
</dbReference>
<dbReference type="AlphaFoldDB" id="A0A0F9J0A1"/>
<proteinExistence type="predicted"/>
<evidence type="ECO:0000313" key="1">
    <source>
        <dbReference type="EMBL" id="KKL99315.1"/>
    </source>
</evidence>
<gene>
    <name evidence="1" type="ORF">LCGC14_1815660</name>
</gene>
<sequence>MVSYALPCHVVDGNDLYSARVSGVIRILENSISFRRALGDGLLEMPIP</sequence>
<comment type="caution">
    <text evidence="1">The sequence shown here is derived from an EMBL/GenBank/DDBJ whole genome shotgun (WGS) entry which is preliminary data.</text>
</comment>
<reference evidence="1" key="1">
    <citation type="journal article" date="2015" name="Nature">
        <title>Complex archaea that bridge the gap between prokaryotes and eukaryotes.</title>
        <authorList>
            <person name="Spang A."/>
            <person name="Saw J.H."/>
            <person name="Jorgensen S.L."/>
            <person name="Zaremba-Niedzwiedzka K."/>
            <person name="Martijn J."/>
            <person name="Lind A.E."/>
            <person name="van Eijk R."/>
            <person name="Schleper C."/>
            <person name="Guy L."/>
            <person name="Ettema T.J."/>
        </authorList>
    </citation>
    <scope>NUCLEOTIDE SEQUENCE</scope>
</reference>
<protein>
    <submittedName>
        <fullName evidence="1">Uncharacterized protein</fullName>
    </submittedName>
</protein>
<accession>A0A0F9J0A1</accession>
<organism evidence="1">
    <name type="scientific">marine sediment metagenome</name>
    <dbReference type="NCBI Taxonomy" id="412755"/>
    <lineage>
        <taxon>unclassified sequences</taxon>
        <taxon>metagenomes</taxon>
        <taxon>ecological metagenomes</taxon>
    </lineage>
</organism>